<dbReference type="EMBL" id="BKAU01000005">
    <property type="protein sequence ID" value="GEP98024.1"/>
    <property type="molecule type" value="Genomic_DNA"/>
</dbReference>
<protein>
    <submittedName>
        <fullName evidence="1">Uncharacterized protein</fullName>
    </submittedName>
</protein>
<keyword evidence="2" id="KW-1185">Reference proteome</keyword>
<accession>A0A512RQR3</accession>
<gene>
    <name evidence="1" type="ORF">CCY01nite_42840</name>
</gene>
<reference evidence="1 2" key="1">
    <citation type="submission" date="2019-07" db="EMBL/GenBank/DDBJ databases">
        <title>Whole genome shotgun sequence of Chitinophaga cymbidii NBRC 109752.</title>
        <authorList>
            <person name="Hosoyama A."/>
            <person name="Uohara A."/>
            <person name="Ohji S."/>
            <person name="Ichikawa N."/>
        </authorList>
    </citation>
    <scope>NUCLEOTIDE SEQUENCE [LARGE SCALE GENOMIC DNA]</scope>
    <source>
        <strain evidence="1 2">NBRC 109752</strain>
    </source>
</reference>
<dbReference type="AlphaFoldDB" id="A0A512RQR3"/>
<dbReference type="RefSeq" id="WP_146866164.1">
    <property type="nucleotide sequence ID" value="NZ_BKAU01000005.1"/>
</dbReference>
<proteinExistence type="predicted"/>
<evidence type="ECO:0000313" key="2">
    <source>
        <dbReference type="Proteomes" id="UP000321436"/>
    </source>
</evidence>
<dbReference type="Gene3D" id="3.40.1590.10">
    <property type="entry name" value="NMB0488-like"/>
    <property type="match status" value="1"/>
</dbReference>
<dbReference type="InterPro" id="IPR037891">
    <property type="entry name" value="Cdil-like_sf"/>
</dbReference>
<comment type="caution">
    <text evidence="1">The sequence shown here is derived from an EMBL/GenBank/DDBJ whole genome shotgun (WGS) entry which is preliminary data.</text>
</comment>
<evidence type="ECO:0000313" key="1">
    <source>
        <dbReference type="EMBL" id="GEP98024.1"/>
    </source>
</evidence>
<dbReference type="Proteomes" id="UP000321436">
    <property type="component" value="Unassembled WGS sequence"/>
</dbReference>
<sequence length="153" mass="17406">MKSCIIYKTFKDEYKIVAQCETSAGYLLAVTPVFIIPVNCSDEDLFSTILKVLNNSTEKVKAPARDDFPELQKKMLIDLQEKSFTKLYTGSTSCEIRVKDKILCIYPNTLLTAGKPRDGLSWIEEDKVVIEENAVNVDNLVLQVKELLGRKYY</sequence>
<dbReference type="SUPFAM" id="SSF160207">
    <property type="entry name" value="NMB0488-like"/>
    <property type="match status" value="1"/>
</dbReference>
<organism evidence="1 2">
    <name type="scientific">Chitinophaga cymbidii</name>
    <dbReference type="NCBI Taxonomy" id="1096750"/>
    <lineage>
        <taxon>Bacteria</taxon>
        <taxon>Pseudomonadati</taxon>
        <taxon>Bacteroidota</taxon>
        <taxon>Chitinophagia</taxon>
        <taxon>Chitinophagales</taxon>
        <taxon>Chitinophagaceae</taxon>
        <taxon>Chitinophaga</taxon>
    </lineage>
</organism>
<name>A0A512RQR3_9BACT</name>